<evidence type="ECO:0000256" key="1">
    <source>
        <dbReference type="ARBA" id="ARBA00009677"/>
    </source>
</evidence>
<name>A0A1M4USA6_9THEO</name>
<evidence type="ECO:0000256" key="5">
    <source>
        <dbReference type="RuleBase" id="RU362116"/>
    </source>
</evidence>
<dbReference type="EMBL" id="FQVH01000003">
    <property type="protein sequence ID" value="SHE59612.1"/>
    <property type="molecule type" value="Genomic_DNA"/>
</dbReference>
<comment type="similarity">
    <text evidence="1 5">Belongs to the flagella basal body rod proteins family.</text>
</comment>
<proteinExistence type="inferred from homology"/>
<dbReference type="GO" id="GO:0071978">
    <property type="term" value="P:bacterial-type flagellum-dependent swarming motility"/>
    <property type="evidence" value="ECO:0007669"/>
    <property type="project" value="TreeGrafter"/>
</dbReference>
<keyword evidence="9" id="KW-0966">Cell projection</keyword>
<evidence type="ECO:0000313" key="10">
    <source>
        <dbReference type="Proteomes" id="UP000184088"/>
    </source>
</evidence>
<evidence type="ECO:0000256" key="4">
    <source>
        <dbReference type="NCBIfam" id="TIGR02488"/>
    </source>
</evidence>
<evidence type="ECO:0000256" key="3">
    <source>
        <dbReference type="ARBA" id="ARBA00025933"/>
    </source>
</evidence>
<dbReference type="InterPro" id="IPR019776">
    <property type="entry name" value="Flagellar_basal_body_rod_CS"/>
</dbReference>
<gene>
    <name evidence="9" type="ORF">SAMN02746089_00495</name>
</gene>
<evidence type="ECO:0000313" key="9">
    <source>
        <dbReference type="EMBL" id="SHE59612.1"/>
    </source>
</evidence>
<keyword evidence="9" id="KW-0969">Cilium</keyword>
<dbReference type="PROSITE" id="PS00588">
    <property type="entry name" value="FLAGELLA_BB_ROD"/>
    <property type="match status" value="1"/>
</dbReference>
<dbReference type="Pfam" id="PF00460">
    <property type="entry name" value="Flg_bb_rod"/>
    <property type="match status" value="1"/>
</dbReference>
<evidence type="ECO:0000259" key="6">
    <source>
        <dbReference type="Pfam" id="PF00460"/>
    </source>
</evidence>
<feature type="domain" description="Flagellar basal-body/hook protein C-terminal" evidence="7">
    <location>
        <begin position="220"/>
        <end position="263"/>
    </location>
</feature>
<sequence>MIRALWTAATGMNAQQLNVDVISNNLANANTTGYKAARAEFKDLLYDTIQGPDNQQYVGSPVNIQVGVGVRPSATSRDFSEGNLQQTNNPFDIAIDGKGFFVVQGLNGPLYTRDGSFKLSVNGNQAMLVTSEGYPVLDDTGNPITFDSTQKDITISSTGEISAKDDMGNIQDLGIRLGIVNFVNPDGLMAQGDNLFQETVASGQPIPDDPTNPQNKVLHGFLETSNIKVVQEMVNLITAQRAYEINSKSIQAADEMLNTANNLRR</sequence>
<dbReference type="PANTHER" id="PTHR30435:SF19">
    <property type="entry name" value="FLAGELLAR BASAL-BODY ROD PROTEIN FLGG"/>
    <property type="match status" value="1"/>
</dbReference>
<evidence type="ECO:0000256" key="2">
    <source>
        <dbReference type="ARBA" id="ARBA00017948"/>
    </source>
</evidence>
<keyword evidence="5" id="KW-0975">Bacterial flagellum</keyword>
<dbReference type="InterPro" id="IPR020013">
    <property type="entry name" value="Flagellar_FlgE/F/G"/>
</dbReference>
<dbReference type="AlphaFoldDB" id="A0A1M4USA6"/>
<dbReference type="InterPro" id="IPR010930">
    <property type="entry name" value="Flg_bb/hook_C_dom"/>
</dbReference>
<dbReference type="InterPro" id="IPR037925">
    <property type="entry name" value="FlgE/F/G-like"/>
</dbReference>
<dbReference type="RefSeq" id="WP_073341519.1">
    <property type="nucleotide sequence ID" value="NZ_FQVH01000003.1"/>
</dbReference>
<protein>
    <recommendedName>
        <fullName evidence="2 4">Flagellar basal-body rod protein FlgG</fullName>
    </recommendedName>
</protein>
<dbReference type="PANTHER" id="PTHR30435">
    <property type="entry name" value="FLAGELLAR PROTEIN"/>
    <property type="match status" value="1"/>
</dbReference>
<feature type="domain" description="Flagellar hook protein FlgE/F/G-like D1" evidence="8">
    <location>
        <begin position="94"/>
        <end position="163"/>
    </location>
</feature>
<feature type="domain" description="Flagellar basal body rod protein N-terminal" evidence="6">
    <location>
        <begin position="7"/>
        <end position="35"/>
    </location>
</feature>
<dbReference type="InterPro" id="IPR012836">
    <property type="entry name" value="FlgF"/>
</dbReference>
<dbReference type="NCBIfam" id="TIGR02488">
    <property type="entry name" value="flgG_G_neg"/>
    <property type="match status" value="1"/>
</dbReference>
<dbReference type="OrthoDB" id="9804559at2"/>
<reference evidence="9 10" key="1">
    <citation type="submission" date="2016-11" db="EMBL/GenBank/DDBJ databases">
        <authorList>
            <person name="Jaros S."/>
            <person name="Januszkiewicz K."/>
            <person name="Wedrychowicz H."/>
        </authorList>
    </citation>
    <scope>NUCLEOTIDE SEQUENCE [LARGE SCALE GENOMIC DNA]</scope>
    <source>
        <strain evidence="9 10">DSM 17918</strain>
    </source>
</reference>
<dbReference type="Proteomes" id="UP000184088">
    <property type="component" value="Unassembled WGS sequence"/>
</dbReference>
<dbReference type="SUPFAM" id="SSF117143">
    <property type="entry name" value="Flagellar hook protein flgE"/>
    <property type="match status" value="1"/>
</dbReference>
<dbReference type="InterPro" id="IPR012834">
    <property type="entry name" value="FlgG_G_neg"/>
</dbReference>
<dbReference type="GO" id="GO:0009426">
    <property type="term" value="C:bacterial-type flagellum basal body, distal rod"/>
    <property type="evidence" value="ECO:0007669"/>
    <property type="project" value="UniProtKB-UniRule"/>
</dbReference>
<comment type="subunit">
    <text evidence="3">The basal body constitutes a major portion of the flagellar organelle and consists of four rings (L,P,S, and M) mounted on a central rod. The rod consists of about 26 subunits of FlgG in the distal portion, and FlgB, FlgC and FlgF are thought to build up the proximal portion of the rod with about 6 subunits each.</text>
</comment>
<accession>A0A1M4USA6</accession>
<dbReference type="Pfam" id="PF06429">
    <property type="entry name" value="Flg_bbr_C"/>
    <property type="match status" value="1"/>
</dbReference>
<dbReference type="InterPro" id="IPR001444">
    <property type="entry name" value="Flag_bb_rod_N"/>
</dbReference>
<comment type="subcellular location">
    <subcellularLocation>
        <location evidence="5">Bacterial flagellum basal body</location>
    </subcellularLocation>
</comment>
<dbReference type="NCBIfam" id="TIGR03506">
    <property type="entry name" value="FlgEFG_subfam"/>
    <property type="match status" value="2"/>
</dbReference>
<organism evidence="9 10">
    <name type="scientific">Caldanaerobius fijiensis DSM 17918</name>
    <dbReference type="NCBI Taxonomy" id="1121256"/>
    <lineage>
        <taxon>Bacteria</taxon>
        <taxon>Bacillati</taxon>
        <taxon>Bacillota</taxon>
        <taxon>Clostridia</taxon>
        <taxon>Thermoanaerobacterales</taxon>
        <taxon>Thermoanaerobacteraceae</taxon>
        <taxon>Caldanaerobius</taxon>
    </lineage>
</organism>
<keyword evidence="10" id="KW-1185">Reference proteome</keyword>
<dbReference type="Pfam" id="PF22692">
    <property type="entry name" value="LlgE_F_G_D1"/>
    <property type="match status" value="1"/>
</dbReference>
<evidence type="ECO:0000259" key="7">
    <source>
        <dbReference type="Pfam" id="PF06429"/>
    </source>
</evidence>
<dbReference type="InterPro" id="IPR053967">
    <property type="entry name" value="LlgE_F_G-like_D1"/>
</dbReference>
<dbReference type="STRING" id="1121256.SAMN02746089_00495"/>
<evidence type="ECO:0000259" key="8">
    <source>
        <dbReference type="Pfam" id="PF22692"/>
    </source>
</evidence>
<dbReference type="NCBIfam" id="TIGR02490">
    <property type="entry name" value="flgF"/>
    <property type="match status" value="1"/>
</dbReference>
<keyword evidence="9" id="KW-0282">Flagellum</keyword>